<evidence type="ECO:0000256" key="5">
    <source>
        <dbReference type="ARBA" id="ARBA00022475"/>
    </source>
</evidence>
<evidence type="ECO:0000256" key="4">
    <source>
        <dbReference type="ARBA" id="ARBA00007128"/>
    </source>
</evidence>
<evidence type="ECO:0000256" key="10">
    <source>
        <dbReference type="ARBA" id="ARBA00023277"/>
    </source>
</evidence>
<comment type="subcellular location">
    <subcellularLocation>
        <location evidence="2 14">Cell membrane</location>
        <topology evidence="2 14">Lipid-anchor</topology>
        <orientation evidence="2 14">Cytoplasmic side</orientation>
    </subcellularLocation>
</comment>
<dbReference type="InterPro" id="IPR011613">
    <property type="entry name" value="GH15-like"/>
</dbReference>
<keyword evidence="9 14" id="KW-0472">Membrane</keyword>
<dbReference type="Proteomes" id="UP000265140">
    <property type="component" value="Chromosome 7"/>
</dbReference>
<dbReference type="UniPathway" id="UPA00163"/>
<accession>A0A6Q2ZEM1</accession>
<dbReference type="PANTHER" id="PTHR10749">
    <property type="entry name" value="PHOSPHORYLASE B KINASE REGULATORY SUBUNIT"/>
    <property type="match status" value="1"/>
</dbReference>
<sequence>MRSRSNSGVKLDNYVRMVSKTILCHQDPVTGLLPGDLGNHHAWVRDNVYSILSVWALSLAYRKNADRDEDKAKAYELEQNVVKLMRGLLQCMMRQVDKVEMFKYSKSTSDSLHAKYNSQTTATVVGDEEWGHLQVDATSIFLLFLAQMTASGLHIIYTRDEVDIIQNLMFYIEDAYKVADFGMWERGDKTNQGIPEINVSSIGMAKAALEALDGLNLFGAKGGHESVVHALADDIQRCTSILSSMLPRASMSKEVDAGVLSVISYPAFAVEDIDIVNVTKEEIITKLQGRYGCCRFLRDGHKTPREDPNRIYYESSELKLFENIECEWPLFWTYLILDGIFINSPEQVQEYREALEAILIKQKDGINLVPELYSVPPNKVDEEYANPHSVERVPMGKLPIKWGQSLYVLGSLLADGLLAPGEIDPLNRRLSTVSKPDVVVQVSIFAETEHIKNLLLKQGIDAETVEDIHPIRVQPARVLSHIYARLGRNQRLGLSGRPYKRIGTLGTSKFYIIRNTVFSFTPQFIDHQEFYLALDNHMILEMLRNDLSYLASRWRITGCPTVTFPISSNMLTDDHKELDPAVLAVLRKLQDGYYGGARIQTGKLSKLKNTSCCSQMSFMDDGEQGGDCSGHHDNSVYVFAMLLELFMASSLSTDVYLYLPTRLFCAPQPGLHLENGDGMVRAFVDVIFVMNLPRDTKGDIDYQALVQVLKQTRSLQDQADILYILFKDKGMIWDTKLHGEGSTVRRLLSNLYDKAGKLKHWGLIRMISGLLKKKVDELEEACSDLLAHQKHLTVGLPPEPREKTISAPMPPDKLAKLIDVASENNLIIAVLTQEVMVFLAMCIRTQPSLFSEMFRLRTGLIIQVMATELAQSLNCSGEEATESLMNMSPSELKNLLHHILSGREFGCFDTCIFTPGIEASDIGRNILFAAGIPQRYRLPSIELFQDPAGRRPMRDGRQGQWLRRRRLDGALNRVPVGFYQKVWAILQKCDGLSIEGTVLPASTTREMTPGEIKFAVHVETVLNRVPQPEYRQLLVEAILVLTLLAEVELESISRVIHVEKIVHMASDMFYDDQKVLGADHILLERDQANGICRLLYDSAPSGRFGSMTYLSKAVCVYVQDFLPSGACAIQ</sequence>
<dbReference type="InterPro" id="IPR045583">
    <property type="entry name" value="KPBA/B_C"/>
</dbReference>
<evidence type="ECO:0000259" key="16">
    <source>
        <dbReference type="Pfam" id="PF19292"/>
    </source>
</evidence>
<comment type="pathway">
    <text evidence="3 14">Glycan biosynthesis; glycogen metabolism.</text>
</comment>
<comment type="PTM">
    <text evidence="13">Although the final Cys may be farnesylated, the terminal tripeptide is probably not removed, and the C-terminus is not methylated.</text>
</comment>
<dbReference type="GeneTree" id="ENSGT00950000183118"/>
<evidence type="ECO:0000256" key="1">
    <source>
        <dbReference type="ARBA" id="ARBA00002837"/>
    </source>
</evidence>
<dbReference type="FunFam" id="1.50.10.10:FF:000004">
    <property type="entry name" value="Phosphorylase b kinase regulatory subunit"/>
    <property type="match status" value="1"/>
</dbReference>
<evidence type="ECO:0000256" key="8">
    <source>
        <dbReference type="ARBA" id="ARBA00022860"/>
    </source>
</evidence>
<dbReference type="GO" id="GO:0005964">
    <property type="term" value="C:phosphorylase kinase complex"/>
    <property type="evidence" value="ECO:0007669"/>
    <property type="project" value="TreeGrafter"/>
</dbReference>
<evidence type="ECO:0000313" key="17">
    <source>
        <dbReference type="Ensembl" id="ENSELUP00000076242.2"/>
    </source>
</evidence>
<evidence type="ECO:0000256" key="9">
    <source>
        <dbReference type="ARBA" id="ARBA00023136"/>
    </source>
</evidence>
<name>A0A6Q2ZEM1_ESOLU</name>
<keyword evidence="8 14" id="KW-0112">Calmodulin-binding</keyword>
<dbReference type="AlphaFoldDB" id="A0A6Q2ZEM1"/>
<dbReference type="InterPro" id="IPR008734">
    <property type="entry name" value="PHK_A/B_su"/>
</dbReference>
<dbReference type="Bgee" id="ENSELUG00000005109">
    <property type="expression patterns" value="Expressed in muscle tissue and 5 other cell types or tissues"/>
</dbReference>
<dbReference type="GO" id="GO:0005977">
    <property type="term" value="P:glycogen metabolic process"/>
    <property type="evidence" value="ECO:0007669"/>
    <property type="project" value="UniProtKB-UniPathway"/>
</dbReference>
<dbReference type="Ensembl" id="ENSELUT00000070404.2">
    <property type="protein sequence ID" value="ENSELUP00000076242.2"/>
    <property type="gene ID" value="ENSELUG00000005109.3"/>
</dbReference>
<dbReference type="Pfam" id="PF19292">
    <property type="entry name" value="KPBB_C"/>
    <property type="match status" value="1"/>
</dbReference>
<dbReference type="GO" id="GO:0005886">
    <property type="term" value="C:plasma membrane"/>
    <property type="evidence" value="ECO:0007669"/>
    <property type="project" value="UniProtKB-SubCell"/>
</dbReference>
<reference evidence="17" key="2">
    <citation type="submission" date="2020-02" db="EMBL/GenBank/DDBJ databases">
        <title>Esox lucius (northern pike) genome, fEsoLuc1, primary haplotype.</title>
        <authorList>
            <person name="Myers G."/>
            <person name="Karagic N."/>
            <person name="Meyer A."/>
            <person name="Pippel M."/>
            <person name="Reichard M."/>
            <person name="Winkler S."/>
            <person name="Tracey A."/>
            <person name="Sims Y."/>
            <person name="Howe K."/>
            <person name="Rhie A."/>
            <person name="Formenti G."/>
            <person name="Durbin R."/>
            <person name="Fedrigo O."/>
            <person name="Jarvis E.D."/>
        </authorList>
    </citation>
    <scope>NUCLEOTIDE SEQUENCE [LARGE SCALE GENOMIC DNA]</scope>
</reference>
<evidence type="ECO:0000313" key="18">
    <source>
        <dbReference type="Proteomes" id="UP000265140"/>
    </source>
</evidence>
<evidence type="ECO:0000256" key="12">
    <source>
        <dbReference type="ARBA" id="ARBA00023289"/>
    </source>
</evidence>
<comment type="similarity">
    <text evidence="4 14">Belongs to the phosphorylase b kinase regulatory chain family.</text>
</comment>
<evidence type="ECO:0000256" key="2">
    <source>
        <dbReference type="ARBA" id="ARBA00004342"/>
    </source>
</evidence>
<dbReference type="InterPro" id="IPR012341">
    <property type="entry name" value="6hp_glycosidase-like_sf"/>
</dbReference>
<evidence type="ECO:0000256" key="11">
    <source>
        <dbReference type="ARBA" id="ARBA00023288"/>
    </source>
</evidence>
<keyword evidence="7 14" id="KW-0321">Glycogen metabolism</keyword>
<feature type="domain" description="Phosphorylase b kinase regulatory subunit alpha/beta C-terminal" evidence="16">
    <location>
        <begin position="956"/>
        <end position="1072"/>
    </location>
</feature>
<feature type="domain" description="GH15-like" evidence="15">
    <location>
        <begin position="8"/>
        <end position="859"/>
    </location>
</feature>
<dbReference type="Gene3D" id="1.50.10.10">
    <property type="match status" value="1"/>
</dbReference>
<keyword evidence="6" id="KW-0597">Phosphoprotein</keyword>
<keyword evidence="12 13" id="KW-0636">Prenylation</keyword>
<feature type="lipid moiety-binding region" description="S-farnesyl cysteine" evidence="13">
    <location>
        <position position="1127"/>
    </location>
</feature>
<dbReference type="SUPFAM" id="SSF48208">
    <property type="entry name" value="Six-hairpin glycosidases"/>
    <property type="match status" value="1"/>
</dbReference>
<keyword evidence="5 14" id="KW-1003">Cell membrane</keyword>
<organism evidence="17 18">
    <name type="scientific">Esox lucius</name>
    <name type="common">Northern pike</name>
    <dbReference type="NCBI Taxonomy" id="8010"/>
    <lineage>
        <taxon>Eukaryota</taxon>
        <taxon>Metazoa</taxon>
        <taxon>Chordata</taxon>
        <taxon>Craniata</taxon>
        <taxon>Vertebrata</taxon>
        <taxon>Euteleostomi</taxon>
        <taxon>Actinopterygii</taxon>
        <taxon>Neopterygii</taxon>
        <taxon>Teleostei</taxon>
        <taxon>Protacanthopterygii</taxon>
        <taxon>Esociformes</taxon>
        <taxon>Esocidae</taxon>
        <taxon>Esox</taxon>
    </lineage>
</organism>
<evidence type="ECO:0000256" key="7">
    <source>
        <dbReference type="ARBA" id="ARBA00022600"/>
    </source>
</evidence>
<reference evidence="17" key="4">
    <citation type="submission" date="2025-09" db="UniProtKB">
        <authorList>
            <consortium name="Ensembl"/>
        </authorList>
    </citation>
    <scope>IDENTIFICATION</scope>
</reference>
<reference evidence="17" key="3">
    <citation type="submission" date="2025-08" db="UniProtKB">
        <authorList>
            <consortium name="Ensembl"/>
        </authorList>
    </citation>
    <scope>IDENTIFICATION</scope>
</reference>
<dbReference type="GO" id="GO:0005516">
    <property type="term" value="F:calmodulin binding"/>
    <property type="evidence" value="ECO:0007669"/>
    <property type="project" value="UniProtKB-KW"/>
</dbReference>
<evidence type="ECO:0000256" key="13">
    <source>
        <dbReference type="PIRSR" id="PIRSR608734-50"/>
    </source>
</evidence>
<evidence type="ECO:0000256" key="6">
    <source>
        <dbReference type="ARBA" id="ARBA00022553"/>
    </source>
</evidence>
<keyword evidence="10 14" id="KW-0119">Carbohydrate metabolism</keyword>
<dbReference type="InterPro" id="IPR008928">
    <property type="entry name" value="6-hairpin_glycosidase_sf"/>
</dbReference>
<evidence type="ECO:0000259" key="15">
    <source>
        <dbReference type="Pfam" id="PF00723"/>
    </source>
</evidence>
<comment type="function">
    <text evidence="1">Phosphorylase b kinase catalyzes the phosphorylation of serine in certain substrates, including troponin I. The alpha chain may bind calmodulin.</text>
</comment>
<keyword evidence="18" id="KW-1185">Reference proteome</keyword>
<evidence type="ECO:0000256" key="14">
    <source>
        <dbReference type="RuleBase" id="RU364123"/>
    </source>
</evidence>
<dbReference type="PANTHER" id="PTHR10749:SF4">
    <property type="entry name" value="PHOSPHORYLASE B KINASE REGULATORY SUBUNIT ALPHA, SKELETAL MUSCLE ISOFORM"/>
    <property type="match status" value="1"/>
</dbReference>
<evidence type="ECO:0000256" key="3">
    <source>
        <dbReference type="ARBA" id="ARBA00005131"/>
    </source>
</evidence>
<protein>
    <recommendedName>
        <fullName evidence="14">Phosphorylase b kinase regulatory subunit</fullName>
    </recommendedName>
</protein>
<keyword evidence="11 13" id="KW-0449">Lipoprotein</keyword>
<dbReference type="Pfam" id="PF00723">
    <property type="entry name" value="Glyco_hydro_15"/>
    <property type="match status" value="1"/>
</dbReference>
<proteinExistence type="inferred from homology"/>
<reference evidence="18" key="1">
    <citation type="journal article" date="2014" name="PLoS ONE">
        <title>The genome and linkage map of the northern pike (Esox lucius): conserved synteny revealed between the salmonid sister group and the Neoteleostei.</title>
        <authorList>
            <person name="Rondeau E.B."/>
            <person name="Minkley D.R."/>
            <person name="Leong J.S."/>
            <person name="Messmer A.M."/>
            <person name="Jantzen J.R."/>
            <person name="von Schalburg K.R."/>
            <person name="Lemon C."/>
            <person name="Bird N.H."/>
            <person name="Koop B.F."/>
        </authorList>
    </citation>
    <scope>NUCLEOTIDE SEQUENCE</scope>
</reference>